<dbReference type="Proteomes" id="UP000639973">
    <property type="component" value="Unassembled WGS sequence"/>
</dbReference>
<reference evidence="2" key="1">
    <citation type="journal article" date="2019" name="Int. J. Syst. Evol. Microbiol.">
        <title>The Global Catalogue of Microorganisms (GCM) 10K type strain sequencing project: providing services to taxonomists for standard genome sequencing and annotation.</title>
        <authorList>
            <consortium name="The Broad Institute Genomics Platform"/>
            <consortium name="The Broad Institute Genome Sequencing Center for Infectious Disease"/>
            <person name="Wu L."/>
            <person name="Ma J."/>
        </authorList>
    </citation>
    <scope>NUCLEOTIDE SEQUENCE [LARGE SCALE GENOMIC DNA]</scope>
    <source>
        <strain evidence="2">JCM 15442</strain>
    </source>
</reference>
<evidence type="ECO:0000313" key="2">
    <source>
        <dbReference type="Proteomes" id="UP000639973"/>
    </source>
</evidence>
<organism evidence="1 2">
    <name type="scientific">Deinococcus aerolatus</name>
    <dbReference type="NCBI Taxonomy" id="522487"/>
    <lineage>
        <taxon>Bacteria</taxon>
        <taxon>Thermotogati</taxon>
        <taxon>Deinococcota</taxon>
        <taxon>Deinococci</taxon>
        <taxon>Deinococcales</taxon>
        <taxon>Deinococcaceae</taxon>
        <taxon>Deinococcus</taxon>
    </lineage>
</organism>
<sequence length="86" mass="9203">MRGARSLMRAGMTVIPQLYGQVAHDGFWDRDWSVSVEVWTFTIKVVSGSQEPLVAAAMLLPVPIRIKGKGASRGAVCVCARSCGPA</sequence>
<proteinExistence type="predicted"/>
<dbReference type="EMBL" id="BMOL01000006">
    <property type="protein sequence ID" value="GGL79327.1"/>
    <property type="molecule type" value="Genomic_DNA"/>
</dbReference>
<comment type="caution">
    <text evidence="1">The sequence shown here is derived from an EMBL/GenBank/DDBJ whole genome shotgun (WGS) entry which is preliminary data.</text>
</comment>
<accession>A0ABQ2G7F0</accession>
<evidence type="ECO:0000313" key="1">
    <source>
        <dbReference type="EMBL" id="GGL79327.1"/>
    </source>
</evidence>
<gene>
    <name evidence="1" type="ORF">GCM10010840_16510</name>
</gene>
<keyword evidence="2" id="KW-1185">Reference proteome</keyword>
<name>A0ABQ2G7F0_9DEIO</name>
<protein>
    <submittedName>
        <fullName evidence="1">Uncharacterized protein</fullName>
    </submittedName>
</protein>